<evidence type="ECO:0000313" key="2">
    <source>
        <dbReference type="Proteomes" id="UP000325672"/>
    </source>
</evidence>
<dbReference type="EMBL" id="ML743564">
    <property type="protein sequence ID" value="KAE8139704.1"/>
    <property type="molecule type" value="Genomic_DNA"/>
</dbReference>
<organism evidence="1 2">
    <name type="scientific">Aspergillus pseudotamarii</name>
    <dbReference type="NCBI Taxonomy" id="132259"/>
    <lineage>
        <taxon>Eukaryota</taxon>
        <taxon>Fungi</taxon>
        <taxon>Dikarya</taxon>
        <taxon>Ascomycota</taxon>
        <taxon>Pezizomycotina</taxon>
        <taxon>Eurotiomycetes</taxon>
        <taxon>Eurotiomycetidae</taxon>
        <taxon>Eurotiales</taxon>
        <taxon>Aspergillaceae</taxon>
        <taxon>Aspergillus</taxon>
        <taxon>Aspergillus subgen. Circumdati</taxon>
    </lineage>
</organism>
<accession>A0A5N6T1H1</accession>
<sequence length="162" mass="18203">MRQRIPTRKAANGVEKAMDHPKLSLLGITLNTLTRDSEYPVGLNHPFSGSFRPWDHPRLPSASEIFEVNSRLFCMYDGGLTLPRFFEIFQKSDSWYGLDVLKQRNTTGCSSSISPSSTSSGVLWYLPPCRGKSATMTSVERCKWSVNISSIHFINRGDSLNL</sequence>
<name>A0A5N6T1H1_ASPPS</name>
<dbReference type="RefSeq" id="XP_031915767.1">
    <property type="nucleotide sequence ID" value="XM_032053987.1"/>
</dbReference>
<gene>
    <name evidence="1" type="ORF">BDV38DRAFT_241073</name>
</gene>
<reference evidence="1 2" key="1">
    <citation type="submission" date="2019-04" db="EMBL/GenBank/DDBJ databases">
        <title>Friends and foes A comparative genomics study of 23 Aspergillus species from section Flavi.</title>
        <authorList>
            <consortium name="DOE Joint Genome Institute"/>
            <person name="Kjaerbolling I."/>
            <person name="Vesth T."/>
            <person name="Frisvad J.C."/>
            <person name="Nybo J.L."/>
            <person name="Theobald S."/>
            <person name="Kildgaard S."/>
            <person name="Isbrandt T."/>
            <person name="Kuo A."/>
            <person name="Sato A."/>
            <person name="Lyhne E.K."/>
            <person name="Kogle M.E."/>
            <person name="Wiebenga A."/>
            <person name="Kun R.S."/>
            <person name="Lubbers R.J."/>
            <person name="Makela M.R."/>
            <person name="Barry K."/>
            <person name="Chovatia M."/>
            <person name="Clum A."/>
            <person name="Daum C."/>
            <person name="Haridas S."/>
            <person name="He G."/>
            <person name="LaButti K."/>
            <person name="Lipzen A."/>
            <person name="Mondo S."/>
            <person name="Riley R."/>
            <person name="Salamov A."/>
            <person name="Simmons B.A."/>
            <person name="Magnuson J.K."/>
            <person name="Henrissat B."/>
            <person name="Mortensen U.H."/>
            <person name="Larsen T.O."/>
            <person name="Devries R.P."/>
            <person name="Grigoriev I.V."/>
            <person name="Machida M."/>
            <person name="Baker S.E."/>
            <person name="Andersen M.R."/>
        </authorList>
    </citation>
    <scope>NUCLEOTIDE SEQUENCE [LARGE SCALE GENOMIC DNA]</scope>
    <source>
        <strain evidence="1 2">CBS 117625</strain>
    </source>
</reference>
<keyword evidence="2" id="KW-1185">Reference proteome</keyword>
<proteinExistence type="predicted"/>
<protein>
    <submittedName>
        <fullName evidence="1">Uncharacterized protein</fullName>
    </submittedName>
</protein>
<dbReference type="GeneID" id="43638197"/>
<evidence type="ECO:0000313" key="1">
    <source>
        <dbReference type="EMBL" id="KAE8139704.1"/>
    </source>
</evidence>
<dbReference type="Proteomes" id="UP000325672">
    <property type="component" value="Unassembled WGS sequence"/>
</dbReference>
<dbReference type="AlphaFoldDB" id="A0A5N6T1H1"/>